<dbReference type="Pfam" id="PF13302">
    <property type="entry name" value="Acetyltransf_3"/>
    <property type="match status" value="1"/>
</dbReference>
<dbReference type="RefSeq" id="WP_345431488.1">
    <property type="nucleotide sequence ID" value="NZ_BAABHK010000004.1"/>
</dbReference>
<dbReference type="PANTHER" id="PTHR43792:SF1">
    <property type="entry name" value="N-ACETYLTRANSFERASE DOMAIN-CONTAINING PROTEIN"/>
    <property type="match status" value="1"/>
</dbReference>
<comment type="caution">
    <text evidence="2">The sequence shown here is derived from an EMBL/GenBank/DDBJ whole genome shotgun (WGS) entry which is preliminary data.</text>
</comment>
<reference evidence="3" key="1">
    <citation type="journal article" date="2019" name="Int. J. Syst. Evol. Microbiol.">
        <title>The Global Catalogue of Microorganisms (GCM) 10K type strain sequencing project: providing services to taxonomists for standard genome sequencing and annotation.</title>
        <authorList>
            <consortium name="The Broad Institute Genomics Platform"/>
            <consortium name="The Broad Institute Genome Sequencing Center for Infectious Disease"/>
            <person name="Wu L."/>
            <person name="Ma J."/>
        </authorList>
    </citation>
    <scope>NUCLEOTIDE SEQUENCE [LARGE SCALE GENOMIC DNA]</scope>
    <source>
        <strain evidence="3">JCM 17939</strain>
    </source>
</reference>
<dbReference type="Gene3D" id="3.40.630.30">
    <property type="match status" value="1"/>
</dbReference>
<dbReference type="InterPro" id="IPR016181">
    <property type="entry name" value="Acyl_CoA_acyltransferase"/>
</dbReference>
<dbReference type="InterPro" id="IPR000182">
    <property type="entry name" value="GNAT_dom"/>
</dbReference>
<dbReference type="Proteomes" id="UP001501442">
    <property type="component" value="Unassembled WGS sequence"/>
</dbReference>
<organism evidence="2 3">
    <name type="scientific">Actinoallomurus vinaceus</name>
    <dbReference type="NCBI Taxonomy" id="1080074"/>
    <lineage>
        <taxon>Bacteria</taxon>
        <taxon>Bacillati</taxon>
        <taxon>Actinomycetota</taxon>
        <taxon>Actinomycetes</taxon>
        <taxon>Streptosporangiales</taxon>
        <taxon>Thermomonosporaceae</taxon>
        <taxon>Actinoallomurus</taxon>
    </lineage>
</organism>
<dbReference type="PANTHER" id="PTHR43792">
    <property type="entry name" value="GNAT FAMILY, PUTATIVE (AFU_ORTHOLOGUE AFUA_3G00765)-RELATED-RELATED"/>
    <property type="match status" value="1"/>
</dbReference>
<dbReference type="SUPFAM" id="SSF55729">
    <property type="entry name" value="Acyl-CoA N-acyltransferases (Nat)"/>
    <property type="match status" value="1"/>
</dbReference>
<dbReference type="PROSITE" id="PS51186">
    <property type="entry name" value="GNAT"/>
    <property type="match status" value="1"/>
</dbReference>
<gene>
    <name evidence="2" type="ORF">GCM10023196_030920</name>
</gene>
<feature type="domain" description="N-acetyltransferase" evidence="1">
    <location>
        <begin position="11"/>
        <end position="181"/>
    </location>
</feature>
<accession>A0ABP8UB65</accession>
<keyword evidence="3" id="KW-1185">Reference proteome</keyword>
<proteinExistence type="predicted"/>
<sequence>MADAFLTTERLMLRPFAEADLDDVLALHGDPEVMRFINGGRPASRTAIRDETLPRLMRHHASFGTRGFWAAEDRTSGRFLGWFELRPLADDDPEVVELGYRLHRFAWGRGHATEGARALVRKGFTELGVRRVVAQTMAVNTASRRVLEKAGLTYVRTFYEDWPDPIEGAEHGDVEYALTVTDWRRRPRQAS</sequence>
<evidence type="ECO:0000313" key="3">
    <source>
        <dbReference type="Proteomes" id="UP001501442"/>
    </source>
</evidence>
<evidence type="ECO:0000313" key="2">
    <source>
        <dbReference type="EMBL" id="GAA4625708.1"/>
    </source>
</evidence>
<name>A0ABP8UB65_9ACTN</name>
<protein>
    <submittedName>
        <fullName evidence="2">GNAT family N-acetyltransferase</fullName>
    </submittedName>
</protein>
<dbReference type="InterPro" id="IPR051531">
    <property type="entry name" value="N-acetyltransferase"/>
</dbReference>
<evidence type="ECO:0000259" key="1">
    <source>
        <dbReference type="PROSITE" id="PS51186"/>
    </source>
</evidence>
<dbReference type="EMBL" id="BAABHK010000004">
    <property type="protein sequence ID" value="GAA4625708.1"/>
    <property type="molecule type" value="Genomic_DNA"/>
</dbReference>